<comment type="caution">
    <text evidence="14">The sequence shown here is derived from an EMBL/GenBank/DDBJ whole genome shotgun (WGS) entry which is preliminary data.</text>
</comment>
<dbReference type="Pfam" id="PF13639">
    <property type="entry name" value="zf-RING_2"/>
    <property type="match status" value="1"/>
</dbReference>
<keyword evidence="6" id="KW-0479">Metal-binding</keyword>
<comment type="subcellular location">
    <subcellularLocation>
        <location evidence="2">Membrane</location>
        <topology evidence="2">Multi-pass membrane protein</topology>
    </subcellularLocation>
</comment>
<dbReference type="GO" id="GO:0006511">
    <property type="term" value="P:ubiquitin-dependent protein catabolic process"/>
    <property type="evidence" value="ECO:0007669"/>
    <property type="project" value="TreeGrafter"/>
</dbReference>
<evidence type="ECO:0000313" key="15">
    <source>
        <dbReference type="Proteomes" id="UP000541444"/>
    </source>
</evidence>
<evidence type="ECO:0000256" key="10">
    <source>
        <dbReference type="ARBA" id="ARBA00022989"/>
    </source>
</evidence>
<evidence type="ECO:0000256" key="11">
    <source>
        <dbReference type="ARBA" id="ARBA00023136"/>
    </source>
</evidence>
<dbReference type="Proteomes" id="UP000541444">
    <property type="component" value="Unassembled WGS sequence"/>
</dbReference>
<accession>A0A7J7MU78</accession>
<evidence type="ECO:0000259" key="13">
    <source>
        <dbReference type="PROSITE" id="PS50089"/>
    </source>
</evidence>
<dbReference type="GO" id="GO:0016567">
    <property type="term" value="P:protein ubiquitination"/>
    <property type="evidence" value="ECO:0007669"/>
    <property type="project" value="TreeGrafter"/>
</dbReference>
<keyword evidence="9" id="KW-0862">Zinc</keyword>
<evidence type="ECO:0000256" key="7">
    <source>
        <dbReference type="ARBA" id="ARBA00022771"/>
    </source>
</evidence>
<keyword evidence="15" id="KW-1185">Reference proteome</keyword>
<keyword evidence="11" id="KW-0472">Membrane</keyword>
<dbReference type="GO" id="GO:0016020">
    <property type="term" value="C:membrane"/>
    <property type="evidence" value="ECO:0007669"/>
    <property type="project" value="UniProtKB-SubCell"/>
</dbReference>
<name>A0A7J7MU78_9MAGN</name>
<dbReference type="InterPro" id="IPR001841">
    <property type="entry name" value="Znf_RING"/>
</dbReference>
<dbReference type="EMBL" id="JACGCM010001226">
    <property type="protein sequence ID" value="KAF6158330.1"/>
    <property type="molecule type" value="Genomic_DNA"/>
</dbReference>
<evidence type="ECO:0000256" key="8">
    <source>
        <dbReference type="ARBA" id="ARBA00022786"/>
    </source>
</evidence>
<feature type="domain" description="RING-type" evidence="13">
    <location>
        <begin position="179"/>
        <end position="220"/>
    </location>
</feature>
<evidence type="ECO:0000313" key="14">
    <source>
        <dbReference type="EMBL" id="KAF6158330.1"/>
    </source>
</evidence>
<comment type="catalytic activity">
    <reaction evidence="1">
        <text>S-ubiquitinyl-[E2 ubiquitin-conjugating enzyme]-L-cysteine + [acceptor protein]-L-lysine = [E2 ubiquitin-conjugating enzyme]-L-cysteine + N(6)-ubiquitinyl-[acceptor protein]-L-lysine.</text>
        <dbReference type="EC" id="2.3.2.27"/>
    </reaction>
</comment>
<gene>
    <name evidence="14" type="ORF">GIB67_022410</name>
</gene>
<protein>
    <recommendedName>
        <fullName evidence="3">RING-type E3 ubiquitin transferase</fullName>
        <ecNumber evidence="3">2.3.2.27</ecNumber>
    </recommendedName>
</protein>
<dbReference type="SMART" id="SM00184">
    <property type="entry name" value="RING"/>
    <property type="match status" value="1"/>
</dbReference>
<organism evidence="14 15">
    <name type="scientific">Kingdonia uniflora</name>
    <dbReference type="NCBI Taxonomy" id="39325"/>
    <lineage>
        <taxon>Eukaryota</taxon>
        <taxon>Viridiplantae</taxon>
        <taxon>Streptophyta</taxon>
        <taxon>Embryophyta</taxon>
        <taxon>Tracheophyta</taxon>
        <taxon>Spermatophyta</taxon>
        <taxon>Magnoliopsida</taxon>
        <taxon>Ranunculales</taxon>
        <taxon>Circaeasteraceae</taxon>
        <taxon>Kingdonia</taxon>
    </lineage>
</organism>
<dbReference type="Gene3D" id="3.30.40.10">
    <property type="entry name" value="Zinc/RING finger domain, C3HC4 (zinc finger)"/>
    <property type="match status" value="1"/>
</dbReference>
<evidence type="ECO:0000256" key="1">
    <source>
        <dbReference type="ARBA" id="ARBA00000900"/>
    </source>
</evidence>
<evidence type="ECO:0000256" key="12">
    <source>
        <dbReference type="PROSITE-ProRule" id="PRU00175"/>
    </source>
</evidence>
<proteinExistence type="predicted"/>
<keyword evidence="5" id="KW-0812">Transmembrane</keyword>
<evidence type="ECO:0000256" key="9">
    <source>
        <dbReference type="ARBA" id="ARBA00022833"/>
    </source>
</evidence>
<dbReference type="GO" id="GO:0000325">
    <property type="term" value="C:plant-type vacuole"/>
    <property type="evidence" value="ECO:0007669"/>
    <property type="project" value="TreeGrafter"/>
</dbReference>
<evidence type="ECO:0000256" key="4">
    <source>
        <dbReference type="ARBA" id="ARBA00022679"/>
    </source>
</evidence>
<evidence type="ECO:0000256" key="2">
    <source>
        <dbReference type="ARBA" id="ARBA00004141"/>
    </source>
</evidence>
<evidence type="ECO:0000256" key="6">
    <source>
        <dbReference type="ARBA" id="ARBA00022723"/>
    </source>
</evidence>
<dbReference type="PANTHER" id="PTHR45977:SF13">
    <property type="entry name" value="GB|AAF27103.1"/>
    <property type="match status" value="1"/>
</dbReference>
<keyword evidence="8" id="KW-0833">Ubl conjugation pathway</keyword>
<keyword evidence="7 12" id="KW-0863">Zinc-finger</keyword>
<dbReference type="GO" id="GO:0008270">
    <property type="term" value="F:zinc ion binding"/>
    <property type="evidence" value="ECO:0007669"/>
    <property type="project" value="UniProtKB-KW"/>
</dbReference>
<evidence type="ECO:0000256" key="5">
    <source>
        <dbReference type="ARBA" id="ARBA00022692"/>
    </source>
</evidence>
<evidence type="ECO:0000256" key="3">
    <source>
        <dbReference type="ARBA" id="ARBA00012483"/>
    </source>
</evidence>
<dbReference type="EC" id="2.3.2.27" evidence="3"/>
<dbReference type="AlphaFoldDB" id="A0A7J7MU78"/>
<sequence length="274" mass="32393">MSSSANNFMFVQRSLRPENESDVRLSYNVWNRAPRHLPYRSPDMSTQDPWSLFEDRVRSGPYRLNGFPSHPHSPIRIIVLNDEIARSVNPRLRQFIRESPPRIRRQWNVQPSLEHENESRSTQDDRNKAMMNLKKQIYNPYTKNRNTSRWSLYYRETPSHNRFNTKEEEKSDDEDGKSCTICLEDFVPKEEVVLTPCKHMFHEYCIVRWVKSHAQCPVCRSTIGEGRQDSESRERMSHVHNNNVNVGDNEVMPGDLISLIRAMEEAFQWVNVSR</sequence>
<dbReference type="SUPFAM" id="SSF57850">
    <property type="entry name" value="RING/U-box"/>
    <property type="match status" value="1"/>
</dbReference>
<dbReference type="InterPro" id="IPR013083">
    <property type="entry name" value="Znf_RING/FYVE/PHD"/>
</dbReference>
<keyword evidence="4" id="KW-0808">Transferase</keyword>
<dbReference type="PANTHER" id="PTHR45977">
    <property type="entry name" value="TARGET OF ERK KINASE MPK-1"/>
    <property type="match status" value="1"/>
</dbReference>
<dbReference type="OrthoDB" id="8062037at2759"/>
<keyword evidence="10" id="KW-1133">Transmembrane helix</keyword>
<dbReference type="PROSITE" id="PS50089">
    <property type="entry name" value="ZF_RING_2"/>
    <property type="match status" value="1"/>
</dbReference>
<reference evidence="14 15" key="1">
    <citation type="journal article" date="2020" name="IScience">
        <title>Genome Sequencing of the Endangered Kingdonia uniflora (Circaeasteraceae, Ranunculales) Reveals Potential Mechanisms of Evolutionary Specialization.</title>
        <authorList>
            <person name="Sun Y."/>
            <person name="Deng T."/>
            <person name="Zhang A."/>
            <person name="Moore M.J."/>
            <person name="Landis J.B."/>
            <person name="Lin N."/>
            <person name="Zhang H."/>
            <person name="Zhang X."/>
            <person name="Huang J."/>
            <person name="Zhang X."/>
            <person name="Sun H."/>
            <person name="Wang H."/>
        </authorList>
    </citation>
    <scope>NUCLEOTIDE SEQUENCE [LARGE SCALE GENOMIC DNA]</scope>
    <source>
        <strain evidence="14">TB1705</strain>
        <tissue evidence="14">Leaf</tissue>
    </source>
</reference>
<dbReference type="GO" id="GO:0061630">
    <property type="term" value="F:ubiquitin protein ligase activity"/>
    <property type="evidence" value="ECO:0007669"/>
    <property type="project" value="UniProtKB-EC"/>
</dbReference>